<gene>
    <name evidence="1" type="ORF">EMPS_09886</name>
</gene>
<protein>
    <recommendedName>
        <fullName evidence="3">HEAT repeat domain-containing protein</fullName>
    </recommendedName>
</protein>
<dbReference type="PANTHER" id="PTHR12697:SF5">
    <property type="entry name" value="DEOXYHYPUSINE HYDROXYLASE"/>
    <property type="match status" value="1"/>
</dbReference>
<dbReference type="InterPro" id="IPR004155">
    <property type="entry name" value="PBS_lyase_HEAT"/>
</dbReference>
<dbReference type="Pfam" id="PF13646">
    <property type="entry name" value="HEAT_2"/>
    <property type="match status" value="1"/>
</dbReference>
<keyword evidence="2" id="KW-1185">Reference proteome</keyword>
<sequence>MMTGYPMVAFIRQHKYDPQFEMSWPTIAGLLEGERLRMFFELLQGAPRDLIGGRHQLILASCLNEARDRLDSRIVMDLDEELKDWLRLEMQVCQQDDRSGSMLGCQFSFPEVHLFGILGSMSSWKPALFNTLATRSALSDYTIDFLIDALKDDDWKIRSSSASALGKQFMLPESAIQSLIDALEHGDTRRSHLAAWVLDAQSTLSESAIQSLAASLKGDDWRVGSLAAYTLSRQSTLPESAVQSLTSALEDEDKRVRSLAGSVLGKDCAELFIQPPVTALIDQKAKVVSAWDGQSTLPDSDVESLISGLQDKYEDVRSAAVSALGEDSRLPEVAIQALIDALKDNSWSVGFSAVSALDCQSRLPESAIQSLSDTLMDSNKLVRSSAAWTLRRQSEFSESVIQRLILALGGDDKDVRLSVIVILGQQSTLPMAAVRFLIDAFKDEDIEFRRSVSEALWDHYDSLFTALPDLTKEEMASLYTNRLFRYSCSRVFSLHVEDGRLWICTEKGVQFLETTGTDLEQTIMSAVGDVQLKAGLHARKILLVPDAVSSIAPQVEE</sequence>
<reference evidence="1" key="1">
    <citation type="submission" date="2021-11" db="EMBL/GenBank/DDBJ databases">
        <authorList>
            <person name="Herlambang A."/>
            <person name="Guo Y."/>
            <person name="Takashima Y."/>
            <person name="Nishizawa T."/>
        </authorList>
    </citation>
    <scope>NUCLEOTIDE SEQUENCE</scope>
    <source>
        <strain evidence="1">E1425</strain>
    </source>
</reference>
<dbReference type="InterPro" id="IPR016024">
    <property type="entry name" value="ARM-type_fold"/>
</dbReference>
<reference evidence="1" key="2">
    <citation type="journal article" date="2022" name="Microbiol. Resour. Announc.">
        <title>Whole-Genome Sequence of Entomortierella parvispora E1425, a Mucoromycotan Fungus Associated with Burkholderiaceae-Related Endosymbiotic Bacteria.</title>
        <authorList>
            <person name="Herlambang A."/>
            <person name="Guo Y."/>
            <person name="Takashima Y."/>
            <person name="Narisawa K."/>
            <person name="Ohta H."/>
            <person name="Nishizawa T."/>
        </authorList>
    </citation>
    <scope>NUCLEOTIDE SEQUENCE</scope>
    <source>
        <strain evidence="1">E1425</strain>
    </source>
</reference>
<dbReference type="Gene3D" id="1.25.10.10">
    <property type="entry name" value="Leucine-rich Repeat Variant"/>
    <property type="match status" value="2"/>
</dbReference>
<comment type="caution">
    <text evidence="1">The sequence shown here is derived from an EMBL/GenBank/DDBJ whole genome shotgun (WGS) entry which is preliminary data.</text>
</comment>
<dbReference type="AlphaFoldDB" id="A0A9P3M0T0"/>
<dbReference type="EMBL" id="BQFW01000013">
    <property type="protein sequence ID" value="GJJ77527.1"/>
    <property type="molecule type" value="Genomic_DNA"/>
</dbReference>
<dbReference type="OrthoDB" id="2434011at2759"/>
<dbReference type="SMART" id="SM00567">
    <property type="entry name" value="EZ_HEAT"/>
    <property type="match status" value="4"/>
</dbReference>
<name>A0A9P3M0T0_9FUNG</name>
<proteinExistence type="predicted"/>
<dbReference type="Proteomes" id="UP000827284">
    <property type="component" value="Unassembled WGS sequence"/>
</dbReference>
<evidence type="ECO:0000313" key="1">
    <source>
        <dbReference type="EMBL" id="GJJ77527.1"/>
    </source>
</evidence>
<dbReference type="GO" id="GO:0016491">
    <property type="term" value="F:oxidoreductase activity"/>
    <property type="evidence" value="ECO:0007669"/>
    <property type="project" value="TreeGrafter"/>
</dbReference>
<dbReference type="SUPFAM" id="SSF48371">
    <property type="entry name" value="ARM repeat"/>
    <property type="match status" value="1"/>
</dbReference>
<accession>A0A9P3M0T0</accession>
<organism evidence="1 2">
    <name type="scientific">Entomortierella parvispora</name>
    <dbReference type="NCBI Taxonomy" id="205924"/>
    <lineage>
        <taxon>Eukaryota</taxon>
        <taxon>Fungi</taxon>
        <taxon>Fungi incertae sedis</taxon>
        <taxon>Mucoromycota</taxon>
        <taxon>Mortierellomycotina</taxon>
        <taxon>Mortierellomycetes</taxon>
        <taxon>Mortierellales</taxon>
        <taxon>Mortierellaceae</taxon>
        <taxon>Entomortierella</taxon>
    </lineage>
</organism>
<evidence type="ECO:0008006" key="3">
    <source>
        <dbReference type="Google" id="ProtNLM"/>
    </source>
</evidence>
<evidence type="ECO:0000313" key="2">
    <source>
        <dbReference type="Proteomes" id="UP000827284"/>
    </source>
</evidence>
<dbReference type="InterPro" id="IPR011989">
    <property type="entry name" value="ARM-like"/>
</dbReference>
<dbReference type="PANTHER" id="PTHR12697">
    <property type="entry name" value="PBS LYASE HEAT-LIKE PROTEIN"/>
    <property type="match status" value="1"/>
</dbReference>